<proteinExistence type="predicted"/>
<dbReference type="RefSeq" id="WP_156900878.1">
    <property type="nucleotide sequence ID" value="NZ_CP091521.1"/>
</dbReference>
<accession>A0A8T9MT23</accession>
<gene>
    <name evidence="1" type="ORF">LVJ77_08815</name>
</gene>
<reference evidence="1" key="2">
    <citation type="submission" date="2024-09" db="EMBL/GenBank/DDBJ databases">
        <authorList>
            <person name="Veyrier F.J."/>
        </authorList>
    </citation>
    <scope>NUCLEOTIDE SEQUENCE</scope>
    <source>
        <strain evidence="1">17694</strain>
    </source>
</reference>
<dbReference type="AlphaFoldDB" id="A0A8T9MT23"/>
<dbReference type="Proteomes" id="UP000831534">
    <property type="component" value="Chromosome"/>
</dbReference>
<evidence type="ECO:0000313" key="1">
    <source>
        <dbReference type="EMBL" id="UOP04409.1"/>
    </source>
</evidence>
<name>A0A8T9MT23_9NEIS</name>
<reference evidence="1" key="1">
    <citation type="journal article" date="2022" name="Res Sq">
        <title>Evolution of multicellular longitudinally dividing oral cavity symbionts (Neisseriaceae).</title>
        <authorList>
            <person name="Nyongesa S."/>
            <person name="Weber P."/>
            <person name="Bernet E."/>
            <person name="Pullido F."/>
            <person name="Nieckarz M."/>
            <person name="Delaby M."/>
            <person name="Nieves C."/>
            <person name="Viehboeck T."/>
            <person name="Krause N."/>
            <person name="Rivera-Millot A."/>
            <person name="Nakamura A."/>
            <person name="Vischer N."/>
            <person name="VanNieuwenhze M."/>
            <person name="Brun Y."/>
            <person name="Cava F."/>
            <person name="Bulgheresi S."/>
            <person name="Veyrier F."/>
        </authorList>
    </citation>
    <scope>NUCLEOTIDE SEQUENCE</scope>
    <source>
        <strain evidence="1">17694</strain>
    </source>
</reference>
<keyword evidence="2" id="KW-1185">Reference proteome</keyword>
<sequence>MAFLFGRGASPSESGQGIGLCFMCSSVGLKHCSGGEDKARLATNQTFFTNKIPNKNNNYTIFSQISRQTL</sequence>
<dbReference type="EMBL" id="CP091521">
    <property type="protein sequence ID" value="UOP04409.1"/>
    <property type="molecule type" value="Genomic_DNA"/>
</dbReference>
<protein>
    <submittedName>
        <fullName evidence="1">Uncharacterized protein</fullName>
    </submittedName>
</protein>
<evidence type="ECO:0000313" key="2">
    <source>
        <dbReference type="Proteomes" id="UP000831534"/>
    </source>
</evidence>
<organism evidence="1 2">
    <name type="scientific">Conchiformibius kuhniae</name>
    <dbReference type="NCBI Taxonomy" id="211502"/>
    <lineage>
        <taxon>Bacteria</taxon>
        <taxon>Pseudomonadati</taxon>
        <taxon>Pseudomonadota</taxon>
        <taxon>Betaproteobacteria</taxon>
        <taxon>Neisseriales</taxon>
        <taxon>Neisseriaceae</taxon>
        <taxon>Conchiformibius</taxon>
    </lineage>
</organism>
<dbReference type="KEGG" id="ckh:LVJ77_08815"/>